<sequence>MSSTNNKYLKLLQDYDKHCLRIAQATSIDIHESAKQRSERMKMLEKSYVKWFEYYFPNYAKKKCGWFHTKMANTIIKNKRLRFLGEMFRSAGKSVHIDMGIPLFLYLVMHDLKFMLLIGETEPKAKRLLSGIQGQLQFNNRLKNDYGEKFQQGNWADGDFTTSDGIKFMCLGFGQNPRGAREQSERPDYIAVDDVDDKRHVNNDRMMREAIDFITEDIWGCFDSDDDATERFVYANNNFNKNSITNRLKIYFKEVIKKQKESKEQNDIKFEVLTVCAVKDTKDFQPEWIEKTSADYWRKKFETMPYRSFMREYMHVHIEDGAIFKYENIQYKKMNVHKGLKQYDALCFYGDLSYKANADYKALVLVGKIGKEFHIILGYLQRKSRAHAAKWLYDVYETFGFQNFNIRYLIEGLFAMDEFVSDFDAEGEKRGYYIPVTADKRSKADKYDRIESLCGHFERMNVFFNSDELPDLIENDMQILIDQFLAFEKGSQAHDDGPDATHGGFSVVNVATHISKNQYSFGSRTSHRF</sequence>
<dbReference type="Proteomes" id="UP000220828">
    <property type="component" value="Unassembled WGS sequence"/>
</dbReference>
<organism evidence="1 2">
    <name type="scientific">Flavobacterium branchiophilum</name>
    <dbReference type="NCBI Taxonomy" id="55197"/>
    <lineage>
        <taxon>Bacteria</taxon>
        <taxon>Pseudomonadati</taxon>
        <taxon>Bacteroidota</taxon>
        <taxon>Flavobacteriia</taxon>
        <taxon>Flavobacteriales</taxon>
        <taxon>Flavobacteriaceae</taxon>
        <taxon>Flavobacterium</taxon>
    </lineage>
</organism>
<evidence type="ECO:0008006" key="3">
    <source>
        <dbReference type="Google" id="ProtNLM"/>
    </source>
</evidence>
<dbReference type="EMBL" id="PCMW01000014">
    <property type="protein sequence ID" value="PDS26464.1"/>
    <property type="molecule type" value="Genomic_DNA"/>
</dbReference>
<protein>
    <recommendedName>
        <fullName evidence="3">Phage terminase large subunit-like protein</fullName>
    </recommendedName>
</protein>
<accession>A0A2H3KQ61</accession>
<reference evidence="1 2" key="1">
    <citation type="submission" date="2017-09" db="EMBL/GenBank/DDBJ databases">
        <title>Whole genomes of Flavobacteriaceae.</title>
        <authorList>
            <person name="Stine C."/>
            <person name="Li C."/>
            <person name="Tadesse D."/>
        </authorList>
    </citation>
    <scope>NUCLEOTIDE SEQUENCE [LARGE SCALE GENOMIC DNA]</scope>
    <source>
        <strain evidence="1 2">ATCC 35036</strain>
    </source>
</reference>
<comment type="caution">
    <text evidence="1">The sequence shown here is derived from an EMBL/GenBank/DDBJ whole genome shotgun (WGS) entry which is preliminary data.</text>
</comment>
<dbReference type="RefSeq" id="WP_097553410.1">
    <property type="nucleotide sequence ID" value="NZ_PCMW01000014.1"/>
</dbReference>
<dbReference type="AlphaFoldDB" id="A0A2H3KQ61"/>
<evidence type="ECO:0000313" key="2">
    <source>
        <dbReference type="Proteomes" id="UP000220828"/>
    </source>
</evidence>
<dbReference type="OrthoDB" id="1327410at2"/>
<gene>
    <name evidence="1" type="ORF">B0A77_02290</name>
</gene>
<evidence type="ECO:0000313" key="1">
    <source>
        <dbReference type="EMBL" id="PDS26464.1"/>
    </source>
</evidence>
<name>A0A2H3KQ61_9FLAO</name>
<proteinExistence type="predicted"/>